<comment type="subcellular location">
    <subcellularLocation>
        <location evidence="1">Cytoplasm</location>
    </subcellularLocation>
</comment>
<dbReference type="KEGG" id="ccot:CCAX7_006050"/>
<organism evidence="6 7">
    <name type="scientific">Capsulimonas corticalis</name>
    <dbReference type="NCBI Taxonomy" id="2219043"/>
    <lineage>
        <taxon>Bacteria</taxon>
        <taxon>Bacillati</taxon>
        <taxon>Armatimonadota</taxon>
        <taxon>Armatimonadia</taxon>
        <taxon>Capsulimonadales</taxon>
        <taxon>Capsulimonadaceae</taxon>
        <taxon>Capsulimonas</taxon>
    </lineage>
</organism>
<comment type="similarity">
    <text evidence="5">Belongs to the Rap family.</text>
</comment>
<dbReference type="RefSeq" id="WP_165864536.1">
    <property type="nucleotide sequence ID" value="NZ_AP025739.1"/>
</dbReference>
<dbReference type="Gene3D" id="1.25.40.10">
    <property type="entry name" value="Tetratricopeptide repeat domain"/>
    <property type="match status" value="3"/>
</dbReference>
<dbReference type="InterPro" id="IPR011990">
    <property type="entry name" value="TPR-like_helical_dom_sf"/>
</dbReference>
<dbReference type="Proteomes" id="UP000287394">
    <property type="component" value="Chromosome"/>
</dbReference>
<evidence type="ECO:0000256" key="4">
    <source>
        <dbReference type="ARBA" id="ARBA00022803"/>
    </source>
</evidence>
<dbReference type="EMBL" id="AP025739">
    <property type="protein sequence ID" value="BDI28554.1"/>
    <property type="molecule type" value="Genomic_DNA"/>
</dbReference>
<sequence>MNWLYFPSISVVGVIFLYHLIAFELLPSYYSRQLTSSPRYENPRALCQMERLVRLPAIGGRRWKQNAIFELAHAYRVQRRYEDAAEQYQSLLRHTDNWSFQATVHSRLAECMDGLNRPAEAAEHRAQATACSQTAFVTATVCLEQGRLLEVENRYREACEYYERGLPLAETSDIKNRLMAKLAIANFNAGNIADTVRWAEATIANKPIGSTLSVMHSMAGVAYRNMGDLAGAATHHERLYELVAAGKDPKKIAEALAKLATIQSFQGNFSEALNLCQRGRGAYPDGSRIVGMTEYGILMLLGRFEEARAALINSRGSDPLFIPRLEDRSSGLYALGIALLAAESGNVLEAREFYERGRRAFEGDEKNTLFADALGAWICALEGNRPDAQDQIAIVERNLPQCAGSRTTLLDVYIFLTKASLEMDDYTNALRYAERYWELKPYPSYHPLAYYLLGEARLGLGETEKAVDAYERGIALNLPTNAASKARVRLDQIQSSS</sequence>
<proteinExistence type="inferred from homology"/>
<protein>
    <submittedName>
        <fullName evidence="6">Uncharacterized protein</fullName>
    </submittedName>
</protein>
<dbReference type="PANTHER" id="PTHR46630">
    <property type="entry name" value="TETRATRICOPEPTIDE REPEAT PROTEIN 29"/>
    <property type="match status" value="1"/>
</dbReference>
<dbReference type="InterPro" id="IPR019734">
    <property type="entry name" value="TPR_rpt"/>
</dbReference>
<dbReference type="InterPro" id="IPR051476">
    <property type="entry name" value="Bac_ResReg_Asp_Phosphatase"/>
</dbReference>
<evidence type="ECO:0000313" key="6">
    <source>
        <dbReference type="EMBL" id="BDI28554.1"/>
    </source>
</evidence>
<dbReference type="GO" id="GO:0005737">
    <property type="term" value="C:cytoplasm"/>
    <property type="evidence" value="ECO:0007669"/>
    <property type="project" value="UniProtKB-SubCell"/>
</dbReference>
<dbReference type="Pfam" id="PF13181">
    <property type="entry name" value="TPR_8"/>
    <property type="match status" value="1"/>
</dbReference>
<gene>
    <name evidence="6" type="ORF">CCAX7_006050</name>
</gene>
<evidence type="ECO:0000256" key="2">
    <source>
        <dbReference type="ARBA" id="ARBA00022490"/>
    </source>
</evidence>
<dbReference type="PROSITE" id="PS50005">
    <property type="entry name" value="TPR"/>
    <property type="match status" value="1"/>
</dbReference>
<evidence type="ECO:0000256" key="1">
    <source>
        <dbReference type="ARBA" id="ARBA00004496"/>
    </source>
</evidence>
<keyword evidence="4" id="KW-0802">TPR repeat</keyword>
<evidence type="ECO:0000313" key="7">
    <source>
        <dbReference type="Proteomes" id="UP000287394"/>
    </source>
</evidence>
<keyword evidence="3" id="KW-0677">Repeat</keyword>
<dbReference type="SUPFAM" id="SSF48452">
    <property type="entry name" value="TPR-like"/>
    <property type="match status" value="3"/>
</dbReference>
<dbReference type="PANTHER" id="PTHR46630:SF1">
    <property type="entry name" value="TETRATRICOPEPTIDE REPEAT PROTEIN 29"/>
    <property type="match status" value="1"/>
</dbReference>
<dbReference type="Pfam" id="PF13432">
    <property type="entry name" value="TPR_16"/>
    <property type="match status" value="2"/>
</dbReference>
<name>A0A402D3E7_9BACT</name>
<dbReference type="AlphaFoldDB" id="A0A402D3E7"/>
<keyword evidence="7" id="KW-1185">Reference proteome</keyword>
<evidence type="ECO:0000256" key="3">
    <source>
        <dbReference type="ARBA" id="ARBA00022737"/>
    </source>
</evidence>
<evidence type="ECO:0000256" key="5">
    <source>
        <dbReference type="ARBA" id="ARBA00038253"/>
    </source>
</evidence>
<reference evidence="6 7" key="1">
    <citation type="journal article" date="2019" name="Int. J. Syst. Evol. Microbiol.">
        <title>Capsulimonas corticalis gen. nov., sp. nov., an aerobic capsulated bacterium, of a novel bacterial order, Capsulimonadales ord. nov., of the class Armatimonadia of the phylum Armatimonadetes.</title>
        <authorList>
            <person name="Li J."/>
            <person name="Kudo C."/>
            <person name="Tonouchi A."/>
        </authorList>
    </citation>
    <scope>NUCLEOTIDE SEQUENCE [LARGE SCALE GENOMIC DNA]</scope>
    <source>
        <strain evidence="6 7">AX-7</strain>
    </source>
</reference>
<dbReference type="SMART" id="SM00028">
    <property type="entry name" value="TPR"/>
    <property type="match status" value="6"/>
</dbReference>
<accession>A0A402D3E7</accession>
<keyword evidence="2" id="KW-0963">Cytoplasm</keyword>